<dbReference type="Pfam" id="PF18735">
    <property type="entry name" value="HEPN_RiboL-PSP"/>
    <property type="match status" value="1"/>
</dbReference>
<proteinExistence type="predicted"/>
<sequence>MQMILQQSYLEIRQHFTETLQLLNHLESTDAGKVVEITSPQNALKGLFLVALYGSFERATNAIVEEALSEINSHSASSALCDPAIFTVFHHSLIQSLRSCSGDNLFEKSYDLFTEINSENKIFVRSNPIAKMLMNVDGATLIDVTRYFGIGNYQIDKSSLGRLNNLRERRNAVAHGRESAATAGERFKYPELRRVYEIADKEITRFHAVISNQCEERLYLKKIA</sequence>
<dbReference type="InterPro" id="IPR041519">
    <property type="entry name" value="HEPN_RiboL-PSP"/>
</dbReference>
<name>A0ABX2KM00_9PROT</name>
<evidence type="ECO:0000259" key="1">
    <source>
        <dbReference type="Pfam" id="PF18735"/>
    </source>
</evidence>
<dbReference type="Proteomes" id="UP000605086">
    <property type="component" value="Unassembled WGS sequence"/>
</dbReference>
<dbReference type="EMBL" id="WHOS01000029">
    <property type="protein sequence ID" value="NUB01657.1"/>
    <property type="molecule type" value="Genomic_DNA"/>
</dbReference>
<dbReference type="RefSeq" id="WP_174472717.1">
    <property type="nucleotide sequence ID" value="NZ_JAGINN010000001.1"/>
</dbReference>
<keyword evidence="3" id="KW-1185">Reference proteome</keyword>
<accession>A0ABX2KM00</accession>
<evidence type="ECO:0000313" key="2">
    <source>
        <dbReference type="EMBL" id="NUB01657.1"/>
    </source>
</evidence>
<feature type="domain" description="RiboL-PSP-HEPN" evidence="1">
    <location>
        <begin position="21"/>
        <end position="209"/>
    </location>
</feature>
<protein>
    <recommendedName>
        <fullName evidence="1">RiboL-PSP-HEPN domain-containing protein</fullName>
    </recommendedName>
</protein>
<organism evidence="2 3">
    <name type="scientific">Azospirillum melinis</name>
    <dbReference type="NCBI Taxonomy" id="328839"/>
    <lineage>
        <taxon>Bacteria</taxon>
        <taxon>Pseudomonadati</taxon>
        <taxon>Pseudomonadota</taxon>
        <taxon>Alphaproteobacteria</taxon>
        <taxon>Rhodospirillales</taxon>
        <taxon>Azospirillaceae</taxon>
        <taxon>Azospirillum</taxon>
    </lineage>
</organism>
<reference evidence="2 3" key="1">
    <citation type="submission" date="2019-10" db="EMBL/GenBank/DDBJ databases">
        <title>Genome sequence of Azospirillum melinis.</title>
        <authorList>
            <person name="Ambrosini A."/>
            <person name="Sant'Anna F.H."/>
            <person name="Cassan F.D."/>
            <person name="Souza E.M."/>
            <person name="Passaglia L.M.P."/>
        </authorList>
    </citation>
    <scope>NUCLEOTIDE SEQUENCE [LARGE SCALE GENOMIC DNA]</scope>
    <source>
        <strain evidence="2 3">TMCY0552</strain>
    </source>
</reference>
<evidence type="ECO:0000313" key="3">
    <source>
        <dbReference type="Proteomes" id="UP000605086"/>
    </source>
</evidence>
<gene>
    <name evidence="2" type="ORF">GBZ48_20595</name>
</gene>
<comment type="caution">
    <text evidence="2">The sequence shown here is derived from an EMBL/GenBank/DDBJ whole genome shotgun (WGS) entry which is preliminary data.</text>
</comment>